<protein>
    <submittedName>
        <fullName evidence="2">DAPK2 isoform 3</fullName>
    </submittedName>
</protein>
<gene>
    <name evidence="2" type="ORF">CK820_G0008335</name>
</gene>
<keyword evidence="1" id="KW-0472">Membrane</keyword>
<reference evidence="2 3" key="1">
    <citation type="submission" date="2017-12" db="EMBL/GenBank/DDBJ databases">
        <title>High-resolution comparative analysis of great ape genomes.</title>
        <authorList>
            <person name="Pollen A."/>
            <person name="Hastie A."/>
            <person name="Hormozdiari F."/>
            <person name="Dougherty M."/>
            <person name="Liu R."/>
            <person name="Chaisson M."/>
            <person name="Hoppe E."/>
            <person name="Hill C."/>
            <person name="Pang A."/>
            <person name="Hillier L."/>
            <person name="Baker C."/>
            <person name="Armstrong J."/>
            <person name="Shendure J."/>
            <person name="Paten B."/>
            <person name="Wilson R."/>
            <person name="Chao H."/>
            <person name="Schneider V."/>
            <person name="Ventura M."/>
            <person name="Kronenberg Z."/>
            <person name="Murali S."/>
            <person name="Gordon D."/>
            <person name="Cantsilieris S."/>
            <person name="Munson K."/>
            <person name="Nelson B."/>
            <person name="Raja A."/>
            <person name="Underwood J."/>
            <person name="Diekhans M."/>
            <person name="Fiddes I."/>
            <person name="Haussler D."/>
            <person name="Eichler E."/>
        </authorList>
    </citation>
    <scope>NUCLEOTIDE SEQUENCE [LARGE SCALE GENOMIC DNA]</scope>
    <source>
        <strain evidence="2">Yerkes chimp pedigree #C0471</strain>
    </source>
</reference>
<keyword evidence="1" id="KW-0812">Transmembrane</keyword>
<name>A0A2J8NRS1_PANTR</name>
<proteinExistence type="predicted"/>
<evidence type="ECO:0000313" key="3">
    <source>
        <dbReference type="Proteomes" id="UP000236370"/>
    </source>
</evidence>
<dbReference type="EMBL" id="NBAG03000224">
    <property type="protein sequence ID" value="PNI74446.1"/>
    <property type="molecule type" value="Genomic_DNA"/>
</dbReference>
<organism evidence="2 3">
    <name type="scientific">Pan troglodytes</name>
    <name type="common">Chimpanzee</name>
    <dbReference type="NCBI Taxonomy" id="9598"/>
    <lineage>
        <taxon>Eukaryota</taxon>
        <taxon>Metazoa</taxon>
        <taxon>Chordata</taxon>
        <taxon>Craniata</taxon>
        <taxon>Vertebrata</taxon>
        <taxon>Euteleostomi</taxon>
        <taxon>Mammalia</taxon>
        <taxon>Eutheria</taxon>
        <taxon>Euarchontoglires</taxon>
        <taxon>Primates</taxon>
        <taxon>Haplorrhini</taxon>
        <taxon>Catarrhini</taxon>
        <taxon>Hominidae</taxon>
        <taxon>Pan</taxon>
    </lineage>
</organism>
<comment type="caution">
    <text evidence="2">The sequence shown here is derived from an EMBL/GenBank/DDBJ whole genome shotgun (WGS) entry which is preliminary data.</text>
</comment>
<dbReference type="Proteomes" id="UP000236370">
    <property type="component" value="Unassembled WGS sequence"/>
</dbReference>
<sequence>MFQASMRSPNMEPFKQQKVEDFYDIGEELGRFLAGILLFQTLHLLLTLLLLPACFSLLSCPSSSQRTAHLALWPVCHREEVPGEEHGA</sequence>
<dbReference type="AlphaFoldDB" id="A0A2J8NRS1"/>
<keyword evidence="1" id="KW-1133">Transmembrane helix</keyword>
<evidence type="ECO:0000313" key="2">
    <source>
        <dbReference type="EMBL" id="PNI74446.1"/>
    </source>
</evidence>
<evidence type="ECO:0000256" key="1">
    <source>
        <dbReference type="SAM" id="Phobius"/>
    </source>
</evidence>
<feature type="transmembrane region" description="Helical" evidence="1">
    <location>
        <begin position="32"/>
        <end position="58"/>
    </location>
</feature>
<accession>A0A2J8NRS1</accession>